<dbReference type="RefSeq" id="WP_160675133.1">
    <property type="nucleotide sequence ID" value="NZ_WTYN01000001.1"/>
</dbReference>
<dbReference type="Proteomes" id="UP000445582">
    <property type="component" value="Unassembled WGS sequence"/>
</dbReference>
<organism evidence="1 2">
    <name type="scientific">Qipengyuania oceanensis</name>
    <dbReference type="NCBI Taxonomy" id="1463597"/>
    <lineage>
        <taxon>Bacteria</taxon>
        <taxon>Pseudomonadati</taxon>
        <taxon>Pseudomonadota</taxon>
        <taxon>Alphaproteobacteria</taxon>
        <taxon>Sphingomonadales</taxon>
        <taxon>Erythrobacteraceae</taxon>
        <taxon>Qipengyuania</taxon>
    </lineage>
</organism>
<dbReference type="AlphaFoldDB" id="A0A844YG09"/>
<keyword evidence="2" id="KW-1185">Reference proteome</keyword>
<name>A0A844YG09_9SPHN</name>
<sequence>MDLNHQYAEHQRALMGARDAANDDVRSARLTDALDIAGRISDFQHGLGAAAACAWSNARFANPAPKKQLATLATI</sequence>
<accession>A0A844YG09</accession>
<evidence type="ECO:0000313" key="2">
    <source>
        <dbReference type="Proteomes" id="UP000445582"/>
    </source>
</evidence>
<proteinExistence type="predicted"/>
<gene>
    <name evidence="1" type="ORF">GRI48_10545</name>
</gene>
<evidence type="ECO:0000313" key="1">
    <source>
        <dbReference type="EMBL" id="MXO63450.1"/>
    </source>
</evidence>
<dbReference type="EMBL" id="WTYN01000001">
    <property type="protein sequence ID" value="MXO63450.1"/>
    <property type="molecule type" value="Genomic_DNA"/>
</dbReference>
<dbReference type="OrthoDB" id="7474829at2"/>
<reference evidence="1 2" key="1">
    <citation type="submission" date="2019-12" db="EMBL/GenBank/DDBJ databases">
        <title>Genomic-based taxomic classification of the family Erythrobacteraceae.</title>
        <authorList>
            <person name="Xu L."/>
        </authorList>
    </citation>
    <scope>NUCLEOTIDE SEQUENCE [LARGE SCALE GENOMIC DNA]</scope>
    <source>
        <strain evidence="1 2">MCCC 1A09965</strain>
    </source>
</reference>
<comment type="caution">
    <text evidence="1">The sequence shown here is derived from an EMBL/GenBank/DDBJ whole genome shotgun (WGS) entry which is preliminary data.</text>
</comment>
<protein>
    <submittedName>
        <fullName evidence="1">Uncharacterized protein</fullName>
    </submittedName>
</protein>